<organism evidence="2 3">
    <name type="scientific">Canavalia gladiata</name>
    <name type="common">Sword bean</name>
    <name type="synonym">Dolichos gladiatus</name>
    <dbReference type="NCBI Taxonomy" id="3824"/>
    <lineage>
        <taxon>Eukaryota</taxon>
        <taxon>Viridiplantae</taxon>
        <taxon>Streptophyta</taxon>
        <taxon>Embryophyta</taxon>
        <taxon>Tracheophyta</taxon>
        <taxon>Spermatophyta</taxon>
        <taxon>Magnoliopsida</taxon>
        <taxon>eudicotyledons</taxon>
        <taxon>Gunneridae</taxon>
        <taxon>Pentapetalae</taxon>
        <taxon>rosids</taxon>
        <taxon>fabids</taxon>
        <taxon>Fabales</taxon>
        <taxon>Fabaceae</taxon>
        <taxon>Papilionoideae</taxon>
        <taxon>50 kb inversion clade</taxon>
        <taxon>NPAAA clade</taxon>
        <taxon>indigoferoid/millettioid clade</taxon>
        <taxon>Phaseoleae</taxon>
        <taxon>Canavalia</taxon>
    </lineage>
</organism>
<dbReference type="EMBL" id="JAYMYQ010000011">
    <property type="protein sequence ID" value="KAK7306317.1"/>
    <property type="molecule type" value="Genomic_DNA"/>
</dbReference>
<feature type="region of interest" description="Disordered" evidence="1">
    <location>
        <begin position="79"/>
        <end position="98"/>
    </location>
</feature>
<name>A0AAN9PQK7_CANGL</name>
<reference evidence="2 3" key="1">
    <citation type="submission" date="2024-01" db="EMBL/GenBank/DDBJ databases">
        <title>The genomes of 5 underutilized Papilionoideae crops provide insights into root nodulation and disease resistanc.</title>
        <authorList>
            <person name="Jiang F."/>
        </authorList>
    </citation>
    <scope>NUCLEOTIDE SEQUENCE [LARGE SCALE GENOMIC DNA]</scope>
    <source>
        <strain evidence="2">LVBAO_FW01</strain>
        <tissue evidence="2">Leaves</tissue>
    </source>
</reference>
<sequence length="98" mass="10507">MNQGVRAQHSPSVGVIARHLQGMTESNTTRSGAHFSSSLSSLRAPVGFAPPIAKIPELPLQLPKLQNSRFAPPIAKIPDLTLQSPKSPINPQPHFAQI</sequence>
<evidence type="ECO:0000313" key="2">
    <source>
        <dbReference type="EMBL" id="KAK7306317.1"/>
    </source>
</evidence>
<proteinExistence type="predicted"/>
<keyword evidence="3" id="KW-1185">Reference proteome</keyword>
<accession>A0AAN9PQK7</accession>
<dbReference type="AlphaFoldDB" id="A0AAN9PQK7"/>
<comment type="caution">
    <text evidence="2">The sequence shown here is derived from an EMBL/GenBank/DDBJ whole genome shotgun (WGS) entry which is preliminary data.</text>
</comment>
<evidence type="ECO:0000313" key="3">
    <source>
        <dbReference type="Proteomes" id="UP001367508"/>
    </source>
</evidence>
<dbReference type="Proteomes" id="UP001367508">
    <property type="component" value="Unassembled WGS sequence"/>
</dbReference>
<protein>
    <submittedName>
        <fullName evidence="2">Uncharacterized protein</fullName>
    </submittedName>
</protein>
<gene>
    <name evidence="2" type="ORF">VNO77_44246</name>
</gene>
<evidence type="ECO:0000256" key="1">
    <source>
        <dbReference type="SAM" id="MobiDB-lite"/>
    </source>
</evidence>